<keyword evidence="2" id="KW-0238">DNA-binding</keyword>
<dbReference type="PANTHER" id="PTHR43214:SF41">
    <property type="entry name" value="NITRATE_NITRITE RESPONSE REGULATOR PROTEIN NARP"/>
    <property type="match status" value="1"/>
</dbReference>
<evidence type="ECO:0000313" key="8">
    <source>
        <dbReference type="Proteomes" id="UP001607151"/>
    </source>
</evidence>
<feature type="modified residue" description="4-aspartylphosphate" evidence="4">
    <location>
        <position position="62"/>
    </location>
</feature>
<dbReference type="PRINTS" id="PR00038">
    <property type="entry name" value="HTHLUXR"/>
</dbReference>
<keyword evidence="4" id="KW-0597">Phosphoprotein</keyword>
<evidence type="ECO:0000313" key="7">
    <source>
        <dbReference type="EMBL" id="MFH0266785.1"/>
    </source>
</evidence>
<sequence length="224" mass="25256">MFSLKPQSFGNALIIDTHPLVFNSVSTLLHSMNRFDNIFVHTDITSPLKLFSEIDINFIIMDIELGSLDSDGFEFLRLARNHGFSGKILYLTSNEGEDYTSMAYQIGANGCINQLEKLSIIRDSIERICLGYSVFKSHTPNSLYPTDNVRLSKREAMVLGYLLKGCRNTEISEHLSINPKTVSTYKIRILNKYKASSIVELMRKKVALNYSIASVVDSDVELEA</sequence>
<feature type="domain" description="HTH luxR-type" evidence="5">
    <location>
        <begin position="144"/>
        <end position="209"/>
    </location>
</feature>
<dbReference type="InterPro" id="IPR011006">
    <property type="entry name" value="CheY-like_superfamily"/>
</dbReference>
<dbReference type="Gene3D" id="3.40.50.2300">
    <property type="match status" value="1"/>
</dbReference>
<keyword evidence="1" id="KW-0805">Transcription regulation</keyword>
<dbReference type="PANTHER" id="PTHR43214">
    <property type="entry name" value="TWO-COMPONENT RESPONSE REGULATOR"/>
    <property type="match status" value="1"/>
</dbReference>
<dbReference type="InterPro" id="IPR000792">
    <property type="entry name" value="Tscrpt_reg_LuxR_C"/>
</dbReference>
<dbReference type="Pfam" id="PF00072">
    <property type="entry name" value="Response_reg"/>
    <property type="match status" value="1"/>
</dbReference>
<dbReference type="InterPro" id="IPR016032">
    <property type="entry name" value="Sig_transdc_resp-reg_C-effctor"/>
</dbReference>
<dbReference type="SUPFAM" id="SSF46894">
    <property type="entry name" value="C-terminal effector domain of the bipartite response regulators"/>
    <property type="match status" value="1"/>
</dbReference>
<dbReference type="EMBL" id="JBIHSN010000003">
    <property type="protein sequence ID" value="MFH0266785.1"/>
    <property type="molecule type" value="Genomic_DNA"/>
</dbReference>
<dbReference type="PROSITE" id="PS50110">
    <property type="entry name" value="RESPONSE_REGULATORY"/>
    <property type="match status" value="1"/>
</dbReference>
<evidence type="ECO:0000256" key="4">
    <source>
        <dbReference type="PROSITE-ProRule" id="PRU00169"/>
    </source>
</evidence>
<feature type="domain" description="Response regulatory" evidence="6">
    <location>
        <begin position="11"/>
        <end position="129"/>
    </location>
</feature>
<dbReference type="Proteomes" id="UP001607151">
    <property type="component" value="Unassembled WGS sequence"/>
</dbReference>
<dbReference type="Gene3D" id="1.10.10.10">
    <property type="entry name" value="Winged helix-like DNA-binding domain superfamily/Winged helix DNA-binding domain"/>
    <property type="match status" value="1"/>
</dbReference>
<organism evidence="7 8">
    <name type="scientific">Vibrio rumoiensis</name>
    <dbReference type="NCBI Taxonomy" id="76258"/>
    <lineage>
        <taxon>Bacteria</taxon>
        <taxon>Pseudomonadati</taxon>
        <taxon>Pseudomonadota</taxon>
        <taxon>Gammaproteobacteria</taxon>
        <taxon>Vibrionales</taxon>
        <taxon>Vibrionaceae</taxon>
        <taxon>Vibrio</taxon>
    </lineage>
</organism>
<proteinExistence type="predicted"/>
<reference evidence="7 8" key="1">
    <citation type="submission" date="2024-10" db="EMBL/GenBank/DDBJ databases">
        <authorList>
            <person name="Yibar A."/>
            <person name="Saticioglu I.B."/>
            <person name="Duman M."/>
            <person name="Ajmi N."/>
            <person name="Gurler F."/>
            <person name="Ay H."/>
            <person name="Onuk E."/>
            <person name="Guler S."/>
            <person name="Romalde J.L."/>
        </authorList>
    </citation>
    <scope>NUCLEOTIDE SEQUENCE [LARGE SCALE GENOMIC DNA]</scope>
    <source>
        <strain evidence="7 8">14-MA-B</strain>
    </source>
</reference>
<dbReference type="SMART" id="SM00448">
    <property type="entry name" value="REC"/>
    <property type="match status" value="1"/>
</dbReference>
<dbReference type="SMART" id="SM00421">
    <property type="entry name" value="HTH_LUXR"/>
    <property type="match status" value="1"/>
</dbReference>
<dbReference type="InterPro" id="IPR001789">
    <property type="entry name" value="Sig_transdc_resp-reg_receiver"/>
</dbReference>
<name>A0ABW7IYN4_9VIBR</name>
<keyword evidence="3" id="KW-0804">Transcription</keyword>
<evidence type="ECO:0000256" key="1">
    <source>
        <dbReference type="ARBA" id="ARBA00023015"/>
    </source>
</evidence>
<dbReference type="SUPFAM" id="SSF52172">
    <property type="entry name" value="CheY-like"/>
    <property type="match status" value="1"/>
</dbReference>
<evidence type="ECO:0000256" key="3">
    <source>
        <dbReference type="ARBA" id="ARBA00023163"/>
    </source>
</evidence>
<gene>
    <name evidence="7" type="ORF">ACGRQ9_15165</name>
</gene>
<dbReference type="InterPro" id="IPR039420">
    <property type="entry name" value="WalR-like"/>
</dbReference>
<comment type="caution">
    <text evidence="7">The sequence shown here is derived from an EMBL/GenBank/DDBJ whole genome shotgun (WGS) entry which is preliminary data.</text>
</comment>
<keyword evidence="8" id="KW-1185">Reference proteome</keyword>
<dbReference type="CDD" id="cd06170">
    <property type="entry name" value="LuxR_C_like"/>
    <property type="match status" value="1"/>
</dbReference>
<dbReference type="Pfam" id="PF00196">
    <property type="entry name" value="GerE"/>
    <property type="match status" value="1"/>
</dbReference>
<protein>
    <submittedName>
        <fullName evidence="7">LuxR C-terminal-related transcriptional regulator</fullName>
    </submittedName>
</protein>
<evidence type="ECO:0000256" key="2">
    <source>
        <dbReference type="ARBA" id="ARBA00023125"/>
    </source>
</evidence>
<dbReference type="PROSITE" id="PS00622">
    <property type="entry name" value="HTH_LUXR_1"/>
    <property type="match status" value="1"/>
</dbReference>
<evidence type="ECO:0000259" key="5">
    <source>
        <dbReference type="PROSITE" id="PS50043"/>
    </source>
</evidence>
<evidence type="ECO:0000259" key="6">
    <source>
        <dbReference type="PROSITE" id="PS50110"/>
    </source>
</evidence>
<dbReference type="PROSITE" id="PS50043">
    <property type="entry name" value="HTH_LUXR_2"/>
    <property type="match status" value="1"/>
</dbReference>
<accession>A0ABW7IYN4</accession>
<dbReference type="InterPro" id="IPR036388">
    <property type="entry name" value="WH-like_DNA-bd_sf"/>
</dbReference>
<dbReference type="RefSeq" id="WP_394608432.1">
    <property type="nucleotide sequence ID" value="NZ_JBIHSJ010000004.1"/>
</dbReference>